<dbReference type="GO" id="GO:0016787">
    <property type="term" value="F:hydrolase activity"/>
    <property type="evidence" value="ECO:0007669"/>
    <property type="project" value="UniProtKB-KW"/>
</dbReference>
<dbReference type="AlphaFoldDB" id="A0A4Y7RFE8"/>
<evidence type="ECO:0000313" key="5">
    <source>
        <dbReference type="EMBL" id="TEB07725.1"/>
    </source>
</evidence>
<reference evidence="5 6" key="1">
    <citation type="journal article" date="2018" name="Environ. Microbiol.">
        <title>Novel energy conservation strategies and behaviour of Pelotomaculum schinkii driving syntrophic propionate catabolism.</title>
        <authorList>
            <person name="Hidalgo-Ahumada C.A.P."/>
            <person name="Nobu M.K."/>
            <person name="Narihiro T."/>
            <person name="Tamaki H."/>
            <person name="Liu W.T."/>
            <person name="Kamagata Y."/>
            <person name="Stams A.J.M."/>
            <person name="Imachi H."/>
            <person name="Sousa D.Z."/>
        </authorList>
    </citation>
    <scope>NUCLEOTIDE SEQUENCE [LARGE SCALE GENOMIC DNA]</scope>
    <source>
        <strain evidence="5 6">HH</strain>
    </source>
</reference>
<comment type="caution">
    <text evidence="5">The sequence shown here is derived from an EMBL/GenBank/DDBJ whole genome shotgun (WGS) entry which is preliminary data.</text>
</comment>
<evidence type="ECO:0000256" key="3">
    <source>
        <dbReference type="ARBA" id="ARBA00022801"/>
    </source>
</evidence>
<keyword evidence="1" id="KW-1277">Toxin-antitoxin system</keyword>
<dbReference type="PANTHER" id="PTHR33397">
    <property type="entry name" value="UPF0331 PROTEIN YUTE"/>
    <property type="match status" value="1"/>
</dbReference>
<organism evidence="5 6">
    <name type="scientific">Pelotomaculum schinkii</name>
    <dbReference type="NCBI Taxonomy" id="78350"/>
    <lineage>
        <taxon>Bacteria</taxon>
        <taxon>Bacillati</taxon>
        <taxon>Bacillota</taxon>
        <taxon>Clostridia</taxon>
        <taxon>Eubacteriales</taxon>
        <taxon>Desulfotomaculaceae</taxon>
        <taxon>Pelotomaculum</taxon>
    </lineage>
</organism>
<protein>
    <recommendedName>
        <fullName evidence="7">DUF86 domain-containing protein</fullName>
    </recommendedName>
</protein>
<dbReference type="RefSeq" id="WP_190239544.1">
    <property type="nucleotide sequence ID" value="NZ_QFGA01000001.1"/>
</dbReference>
<sequence>MVDPLVVNRKLQKLTGYLIELEKMKEITLEEYRSDFRHRRTVERLIQLIVDVAVDINTHTIVDAGKPPPADAFNSFLEAAEIGLYPKIFAKEIAPSTGERNIIVHDYESIDDTIVFESISEAIELYYQYVKYVSEYNRKFMKSNPKKK</sequence>
<dbReference type="NCBIfam" id="NF047751">
    <property type="entry name" value="HepT_toxin"/>
    <property type="match status" value="1"/>
</dbReference>
<evidence type="ECO:0000256" key="2">
    <source>
        <dbReference type="ARBA" id="ARBA00022722"/>
    </source>
</evidence>
<keyword evidence="2" id="KW-0540">Nuclease</keyword>
<dbReference type="GO" id="GO:0110001">
    <property type="term" value="C:toxin-antitoxin complex"/>
    <property type="evidence" value="ECO:0007669"/>
    <property type="project" value="InterPro"/>
</dbReference>
<dbReference type="InterPro" id="IPR037038">
    <property type="entry name" value="HepT-like_sf"/>
</dbReference>
<dbReference type="GO" id="GO:0004540">
    <property type="term" value="F:RNA nuclease activity"/>
    <property type="evidence" value="ECO:0007669"/>
    <property type="project" value="InterPro"/>
</dbReference>
<dbReference type="InterPro" id="IPR052379">
    <property type="entry name" value="Type_VII_TA_RNase"/>
</dbReference>
<evidence type="ECO:0000256" key="4">
    <source>
        <dbReference type="ARBA" id="ARBA00024207"/>
    </source>
</evidence>
<evidence type="ECO:0000313" key="6">
    <source>
        <dbReference type="Proteomes" id="UP000298324"/>
    </source>
</evidence>
<dbReference type="EMBL" id="QFGA01000001">
    <property type="protein sequence ID" value="TEB07725.1"/>
    <property type="molecule type" value="Genomic_DNA"/>
</dbReference>
<accession>A0A4Y7RFE8</accession>
<keyword evidence="6" id="KW-1185">Reference proteome</keyword>
<dbReference type="PANTHER" id="PTHR33397:SF3">
    <property type="entry name" value="MRNA NUCLEASE HEPT"/>
    <property type="match status" value="1"/>
</dbReference>
<dbReference type="Pfam" id="PF01934">
    <property type="entry name" value="HepT-like"/>
    <property type="match status" value="1"/>
</dbReference>
<evidence type="ECO:0008006" key="7">
    <source>
        <dbReference type="Google" id="ProtNLM"/>
    </source>
</evidence>
<gene>
    <name evidence="5" type="ORF">Psch_01280</name>
</gene>
<proteinExistence type="inferred from homology"/>
<dbReference type="InterPro" id="IPR008201">
    <property type="entry name" value="HepT-like"/>
</dbReference>
<dbReference type="Gene3D" id="1.20.120.580">
    <property type="entry name" value="bsu32300-like"/>
    <property type="match status" value="1"/>
</dbReference>
<keyword evidence="3" id="KW-0378">Hydrolase</keyword>
<evidence type="ECO:0000256" key="1">
    <source>
        <dbReference type="ARBA" id="ARBA00022649"/>
    </source>
</evidence>
<comment type="similarity">
    <text evidence="4">Belongs to the HepT RNase toxin family.</text>
</comment>
<dbReference type="Proteomes" id="UP000298324">
    <property type="component" value="Unassembled WGS sequence"/>
</dbReference>
<name>A0A4Y7RFE8_9FIRM</name>